<evidence type="ECO:0000256" key="3">
    <source>
        <dbReference type="ARBA" id="ARBA00023163"/>
    </source>
</evidence>
<sequence length="239" mass="26474">MQALLAKTPLSDDARRKGQLHGNTVKHLRNLIVTGVLAPGARLNERELCEEIGVSRTPIREAIKTLVQEGLLRALPNQSPVVSDLDIEEIQALIDVVSTIEGLAGELAAAQVGEEAIAEVGLLHYQMMLHHTRDELPAYFEANKAFHRRIIELSRNSVLIWVWELLALRVDRARYTSNLWPARWEKAIEEHQLILDALTARDPARTGQALRAHVRNGLSTLVAALQAKQGGPRSPADTP</sequence>
<protein>
    <recommendedName>
        <fullName evidence="4">HTH gntR-type domain-containing protein</fullName>
    </recommendedName>
</protein>
<dbReference type="PRINTS" id="PR00035">
    <property type="entry name" value="HTHGNTR"/>
</dbReference>
<evidence type="ECO:0000313" key="6">
    <source>
        <dbReference type="Proteomes" id="UP000037822"/>
    </source>
</evidence>
<dbReference type="Gene3D" id="1.20.120.530">
    <property type="entry name" value="GntR ligand-binding domain-like"/>
    <property type="match status" value="1"/>
</dbReference>
<keyword evidence="2" id="KW-0238">DNA-binding</keyword>
<dbReference type="SMART" id="SM00345">
    <property type="entry name" value="HTH_GNTR"/>
    <property type="match status" value="1"/>
</dbReference>
<accession>A0A0N1N154</accession>
<dbReference type="CDD" id="cd07377">
    <property type="entry name" value="WHTH_GntR"/>
    <property type="match status" value="1"/>
</dbReference>
<dbReference type="PRINTS" id="PR00033">
    <property type="entry name" value="HTHASNC"/>
</dbReference>
<dbReference type="PANTHER" id="PTHR43537:SF50">
    <property type="entry name" value="TRANSCRIPTIONAL REGULATORY PROTEIN"/>
    <property type="match status" value="1"/>
</dbReference>
<dbReference type="InterPro" id="IPR036390">
    <property type="entry name" value="WH_DNA-bd_sf"/>
</dbReference>
<dbReference type="Gene3D" id="1.10.10.10">
    <property type="entry name" value="Winged helix-like DNA-binding domain superfamily/Winged helix DNA-binding domain"/>
    <property type="match status" value="1"/>
</dbReference>
<dbReference type="PROSITE" id="PS50949">
    <property type="entry name" value="HTH_GNTR"/>
    <property type="match status" value="1"/>
</dbReference>
<dbReference type="AlphaFoldDB" id="A0A0N1N154"/>
<dbReference type="Proteomes" id="UP000037822">
    <property type="component" value="Unassembled WGS sequence"/>
</dbReference>
<dbReference type="InterPro" id="IPR000485">
    <property type="entry name" value="AsnC-type_HTH_dom"/>
</dbReference>
<organism evidence="5 6">
    <name type="scientific">Bosea vaviloviae</name>
    <dbReference type="NCBI Taxonomy" id="1526658"/>
    <lineage>
        <taxon>Bacteria</taxon>
        <taxon>Pseudomonadati</taxon>
        <taxon>Pseudomonadota</taxon>
        <taxon>Alphaproteobacteria</taxon>
        <taxon>Hyphomicrobiales</taxon>
        <taxon>Boseaceae</taxon>
        <taxon>Bosea</taxon>
    </lineage>
</organism>
<comment type="caution">
    <text evidence="5">The sequence shown here is derived from an EMBL/GenBank/DDBJ whole genome shotgun (WGS) entry which is preliminary data.</text>
</comment>
<dbReference type="GO" id="GO:0043565">
    <property type="term" value="F:sequence-specific DNA binding"/>
    <property type="evidence" value="ECO:0007669"/>
    <property type="project" value="InterPro"/>
</dbReference>
<dbReference type="InterPro" id="IPR011711">
    <property type="entry name" value="GntR_C"/>
</dbReference>
<keyword evidence="3" id="KW-0804">Transcription</keyword>
<evidence type="ECO:0000256" key="1">
    <source>
        <dbReference type="ARBA" id="ARBA00023015"/>
    </source>
</evidence>
<reference evidence="5 6" key="1">
    <citation type="submission" date="2015-07" db="EMBL/GenBank/DDBJ databases">
        <title>Whole genome sequencing of Bosea vaviloviae isolated from cave pool.</title>
        <authorList>
            <person name="Tan N.E.H."/>
            <person name="Lee Y.P."/>
            <person name="Gan H.M."/>
            <person name="Barton H."/>
            <person name="Savka M.A."/>
        </authorList>
    </citation>
    <scope>NUCLEOTIDE SEQUENCE [LARGE SCALE GENOMIC DNA]</scope>
    <source>
        <strain evidence="5 6">SD260</strain>
    </source>
</reference>
<keyword evidence="6" id="KW-1185">Reference proteome</keyword>
<dbReference type="Pfam" id="PF00392">
    <property type="entry name" value="GntR"/>
    <property type="match status" value="1"/>
</dbReference>
<dbReference type="InterPro" id="IPR008920">
    <property type="entry name" value="TF_FadR/GntR_C"/>
</dbReference>
<name>A0A0N1N154_9HYPH</name>
<dbReference type="GO" id="GO:0003700">
    <property type="term" value="F:DNA-binding transcription factor activity"/>
    <property type="evidence" value="ECO:0007669"/>
    <property type="project" value="InterPro"/>
</dbReference>
<dbReference type="SUPFAM" id="SSF48008">
    <property type="entry name" value="GntR ligand-binding domain-like"/>
    <property type="match status" value="1"/>
</dbReference>
<evidence type="ECO:0000313" key="5">
    <source>
        <dbReference type="EMBL" id="KPH78916.1"/>
    </source>
</evidence>
<dbReference type="PATRIC" id="fig|1526658.3.peg.1595"/>
<dbReference type="PANTHER" id="PTHR43537">
    <property type="entry name" value="TRANSCRIPTIONAL REGULATOR, GNTR FAMILY"/>
    <property type="match status" value="1"/>
</dbReference>
<dbReference type="InterPro" id="IPR000524">
    <property type="entry name" value="Tscrpt_reg_HTH_GntR"/>
</dbReference>
<dbReference type="SMART" id="SM00895">
    <property type="entry name" value="FCD"/>
    <property type="match status" value="1"/>
</dbReference>
<keyword evidence="1" id="KW-0805">Transcription regulation</keyword>
<gene>
    <name evidence="5" type="ORF">AE618_20875</name>
</gene>
<dbReference type="Pfam" id="PF07729">
    <property type="entry name" value="FCD"/>
    <property type="match status" value="1"/>
</dbReference>
<dbReference type="SUPFAM" id="SSF46785">
    <property type="entry name" value="Winged helix' DNA-binding domain"/>
    <property type="match status" value="1"/>
</dbReference>
<proteinExistence type="predicted"/>
<dbReference type="EMBL" id="LGSZ01000053">
    <property type="protein sequence ID" value="KPH78916.1"/>
    <property type="molecule type" value="Genomic_DNA"/>
</dbReference>
<evidence type="ECO:0000259" key="4">
    <source>
        <dbReference type="PROSITE" id="PS50949"/>
    </source>
</evidence>
<feature type="domain" description="HTH gntR-type" evidence="4">
    <location>
        <begin position="18"/>
        <end position="85"/>
    </location>
</feature>
<evidence type="ECO:0000256" key="2">
    <source>
        <dbReference type="ARBA" id="ARBA00023125"/>
    </source>
</evidence>
<dbReference type="InterPro" id="IPR036388">
    <property type="entry name" value="WH-like_DNA-bd_sf"/>
</dbReference>